<accession>A0A1M6CFR0</accession>
<dbReference type="RefSeq" id="WP_143164013.1">
    <property type="nucleotide sequence ID" value="NZ_FQYN01000002.1"/>
</dbReference>
<reference evidence="1 2" key="1">
    <citation type="submission" date="2016-11" db="EMBL/GenBank/DDBJ databases">
        <authorList>
            <person name="Jaros S."/>
            <person name="Januszkiewicz K."/>
            <person name="Wedrychowicz H."/>
        </authorList>
    </citation>
    <scope>NUCLEOTIDE SEQUENCE [LARGE SCALE GENOMIC DNA]</scope>
    <source>
        <strain evidence="1 2">DSM 21074</strain>
    </source>
</reference>
<evidence type="ECO:0000313" key="1">
    <source>
        <dbReference type="EMBL" id="SHI59859.1"/>
    </source>
</evidence>
<protein>
    <submittedName>
        <fullName evidence="1">Uncharacterized protein</fullName>
    </submittedName>
</protein>
<dbReference type="Proteomes" id="UP000184418">
    <property type="component" value="Unassembled WGS sequence"/>
</dbReference>
<dbReference type="EMBL" id="FQYN01000002">
    <property type="protein sequence ID" value="SHI59859.1"/>
    <property type="molecule type" value="Genomic_DNA"/>
</dbReference>
<sequence length="319" mass="35117">MSKQESVRLYTGSDADMRQRMRTMHGHYLTDVAAFSGFNPTLNAAFGAQWLAAIEAADQALPGAVRVGELKEETGQVQDDMEQARQQVQTLFYYVDKAFPKNAGRLEQYGKKRYEKARAKQEEMRTLLEMALQSATRDEQALTTQGYTAAKRQQLAQLSDALTASNTAQKVKKGANKEDSGLYIETQNAAYGYGQQANEAARVLYMSDALKRDLYRLVDAVKRPEAHELTLKPNTARTVLFEAELLPETELRLRLNAGAGVVAVALVPTPEAVPDKPRTFGGPAAADTLTLTAAALGSGQYLWVRTEGPETLLRAELLK</sequence>
<dbReference type="OrthoDB" id="880340at2"/>
<name>A0A1M6CFR0_9BACT</name>
<gene>
    <name evidence="1" type="ORF">SAMN02745146_1140</name>
</gene>
<dbReference type="AlphaFoldDB" id="A0A1M6CFR0"/>
<organism evidence="1 2">
    <name type="scientific">Hymenobacter daecheongensis DSM 21074</name>
    <dbReference type="NCBI Taxonomy" id="1121955"/>
    <lineage>
        <taxon>Bacteria</taxon>
        <taxon>Pseudomonadati</taxon>
        <taxon>Bacteroidota</taxon>
        <taxon>Cytophagia</taxon>
        <taxon>Cytophagales</taxon>
        <taxon>Hymenobacteraceae</taxon>
        <taxon>Hymenobacter</taxon>
    </lineage>
</organism>
<evidence type="ECO:0000313" key="2">
    <source>
        <dbReference type="Proteomes" id="UP000184418"/>
    </source>
</evidence>
<keyword evidence="2" id="KW-1185">Reference proteome</keyword>
<proteinExistence type="predicted"/>